<dbReference type="CDD" id="cd04301">
    <property type="entry name" value="NAT_SF"/>
    <property type="match status" value="1"/>
</dbReference>
<dbReference type="Gene3D" id="3.40.630.30">
    <property type="match status" value="1"/>
</dbReference>
<dbReference type="SUPFAM" id="SSF55729">
    <property type="entry name" value="Acyl-CoA N-acyltransferases (Nat)"/>
    <property type="match status" value="1"/>
</dbReference>
<reference evidence="3" key="1">
    <citation type="submission" date="2022-06" db="EMBL/GenBank/DDBJ databases">
        <title>Isolation of gut microbiota from human fecal samples.</title>
        <authorList>
            <person name="Pamer E.G."/>
            <person name="Barat B."/>
            <person name="Waligurski E."/>
            <person name="Medina S."/>
            <person name="Paddock L."/>
            <person name="Mostad J."/>
        </authorList>
    </citation>
    <scope>NUCLEOTIDE SEQUENCE</scope>
    <source>
        <strain evidence="3">DFI.6.24</strain>
    </source>
</reference>
<evidence type="ECO:0000259" key="2">
    <source>
        <dbReference type="PROSITE" id="PS51186"/>
    </source>
</evidence>
<sequence length="104" mass="11966">MIKNNYLINVACIENKVVGFIGIEVSYVFELPKQIMRVNALAVDKNYQNKEIGKHLIQEVEKYAKINNMAAITLNSGISRKTAHIFYEKQGYSKKGYSFVKYLK</sequence>
<protein>
    <submittedName>
        <fullName evidence="3">GNAT family N-acetyltransferase</fullName>
    </submittedName>
</protein>
<gene>
    <name evidence="3" type="ORF">NE542_04525</name>
</gene>
<dbReference type="PANTHER" id="PTHR13947:SF37">
    <property type="entry name" value="LD18367P"/>
    <property type="match status" value="1"/>
</dbReference>
<keyword evidence="1" id="KW-0808">Transferase</keyword>
<dbReference type="PANTHER" id="PTHR13947">
    <property type="entry name" value="GNAT FAMILY N-ACETYLTRANSFERASE"/>
    <property type="match status" value="1"/>
</dbReference>
<evidence type="ECO:0000256" key="1">
    <source>
        <dbReference type="ARBA" id="ARBA00022679"/>
    </source>
</evidence>
<dbReference type="InterPro" id="IPR016181">
    <property type="entry name" value="Acyl_CoA_acyltransferase"/>
</dbReference>
<comment type="caution">
    <text evidence="3">The sequence shown here is derived from an EMBL/GenBank/DDBJ whole genome shotgun (WGS) entry which is preliminary data.</text>
</comment>
<dbReference type="GO" id="GO:0008080">
    <property type="term" value="F:N-acetyltransferase activity"/>
    <property type="evidence" value="ECO:0007669"/>
    <property type="project" value="InterPro"/>
</dbReference>
<dbReference type="AlphaFoldDB" id="A0AAP2UE81"/>
<organism evidence="3 4">
    <name type="scientific">Faecalibacillus intestinalis</name>
    <dbReference type="NCBI Taxonomy" id="1982626"/>
    <lineage>
        <taxon>Bacteria</taxon>
        <taxon>Bacillati</taxon>
        <taxon>Bacillota</taxon>
        <taxon>Erysipelotrichia</taxon>
        <taxon>Erysipelotrichales</taxon>
        <taxon>Coprobacillaceae</taxon>
        <taxon>Faecalibacillus</taxon>
    </lineage>
</organism>
<dbReference type="Proteomes" id="UP001204814">
    <property type="component" value="Unassembled WGS sequence"/>
</dbReference>
<evidence type="ECO:0000313" key="4">
    <source>
        <dbReference type="Proteomes" id="UP001204814"/>
    </source>
</evidence>
<name>A0AAP2UE81_9FIRM</name>
<dbReference type="PROSITE" id="PS51186">
    <property type="entry name" value="GNAT"/>
    <property type="match status" value="1"/>
</dbReference>
<feature type="domain" description="N-acetyltransferase" evidence="2">
    <location>
        <begin position="1"/>
        <end position="104"/>
    </location>
</feature>
<dbReference type="InterPro" id="IPR000182">
    <property type="entry name" value="GNAT_dom"/>
</dbReference>
<evidence type="ECO:0000313" key="3">
    <source>
        <dbReference type="EMBL" id="MCQ5061100.1"/>
    </source>
</evidence>
<proteinExistence type="predicted"/>
<dbReference type="InterPro" id="IPR050769">
    <property type="entry name" value="NAT_camello-type"/>
</dbReference>
<dbReference type="EMBL" id="JANGBO010000002">
    <property type="protein sequence ID" value="MCQ5061100.1"/>
    <property type="molecule type" value="Genomic_DNA"/>
</dbReference>
<dbReference type="Pfam" id="PF13508">
    <property type="entry name" value="Acetyltransf_7"/>
    <property type="match status" value="1"/>
</dbReference>
<accession>A0AAP2UE81</accession>